<evidence type="ECO:0000313" key="8">
    <source>
        <dbReference type="Proteomes" id="UP001648503"/>
    </source>
</evidence>
<gene>
    <name evidence="7" type="ORF">BASA50_008093</name>
</gene>
<keyword evidence="2" id="KW-0964">Secreted</keyword>
<evidence type="ECO:0000256" key="3">
    <source>
        <dbReference type="ARBA" id="ARBA00022729"/>
    </source>
</evidence>
<evidence type="ECO:0000256" key="4">
    <source>
        <dbReference type="ARBA" id="ARBA00023591"/>
    </source>
</evidence>
<sequence length="392" mass="41797">MITAALISALVAVSASAASPQAHNGQTIAPLNRPSRFASAGGNITYNMGAPLLTGPLNVYFIYYGNWTTTQKSIVTDFTSGLGASDWWTTSRKYYYQANSTSPKVYIDGQVNIAGSVSDNYSIGKSQSGSDLPNLVQKYISDGTFPEDKNAVYYVLNSEDVSEAALGSAFCTGYCGYHSSTTLKSGSEVYYALSGRFPESCISGCAPPPNHSISPNGDVSVDGMLSVMAHEFTEAASDPSFNNRAWNDLTGYENGDKCAYQYGKSVVGIDGSSSNCGWNGRKYMIQMNWDPETQSCTQGSPASKPPSTTTTTKVPSTTTTTTTTRKTRKTKTTTTEVPSTTTATTTARKTRKTKTAKTTTTTTTTTTSSAPTPTEACDISDFCCLMMGHYCT</sequence>
<dbReference type="InterPro" id="IPR006766">
    <property type="entry name" value="EXORDIUM-like"/>
</dbReference>
<comment type="caution">
    <text evidence="7">The sequence shown here is derived from an EMBL/GenBank/DDBJ whole genome shotgun (WGS) entry which is preliminary data.</text>
</comment>
<proteinExistence type="inferred from homology"/>
<evidence type="ECO:0000313" key="7">
    <source>
        <dbReference type="EMBL" id="KAH6592477.1"/>
    </source>
</evidence>
<dbReference type="PANTHER" id="PTHR31279:SF58">
    <property type="entry name" value="PROTEIN EXORDIUM-LIKE 2"/>
    <property type="match status" value="1"/>
</dbReference>
<feature type="compositionally biased region" description="Low complexity" evidence="5">
    <location>
        <begin position="300"/>
        <end position="324"/>
    </location>
</feature>
<protein>
    <recommendedName>
        <fullName evidence="9">Phosphate-induced protein 1 conserved region-domain-containing protein</fullName>
    </recommendedName>
</protein>
<organism evidence="7 8">
    <name type="scientific">Batrachochytrium salamandrivorans</name>
    <dbReference type="NCBI Taxonomy" id="1357716"/>
    <lineage>
        <taxon>Eukaryota</taxon>
        <taxon>Fungi</taxon>
        <taxon>Fungi incertae sedis</taxon>
        <taxon>Chytridiomycota</taxon>
        <taxon>Chytridiomycota incertae sedis</taxon>
        <taxon>Chytridiomycetes</taxon>
        <taxon>Rhizophydiales</taxon>
        <taxon>Rhizophydiales incertae sedis</taxon>
        <taxon>Batrachochytrium</taxon>
    </lineage>
</organism>
<dbReference type="EMBL" id="JAFCIX010000379">
    <property type="protein sequence ID" value="KAH6592477.1"/>
    <property type="molecule type" value="Genomic_DNA"/>
</dbReference>
<evidence type="ECO:0008006" key="9">
    <source>
        <dbReference type="Google" id="ProtNLM"/>
    </source>
</evidence>
<feature type="compositionally biased region" description="Low complexity" evidence="5">
    <location>
        <begin position="356"/>
        <end position="373"/>
    </location>
</feature>
<dbReference type="Proteomes" id="UP001648503">
    <property type="component" value="Unassembled WGS sequence"/>
</dbReference>
<evidence type="ECO:0000256" key="2">
    <source>
        <dbReference type="ARBA" id="ARBA00022525"/>
    </source>
</evidence>
<evidence type="ECO:0000256" key="5">
    <source>
        <dbReference type="SAM" id="MobiDB-lite"/>
    </source>
</evidence>
<dbReference type="PANTHER" id="PTHR31279">
    <property type="entry name" value="PROTEIN EXORDIUM-LIKE 5"/>
    <property type="match status" value="1"/>
</dbReference>
<keyword evidence="3 6" id="KW-0732">Signal</keyword>
<comment type="subcellular location">
    <subcellularLocation>
        <location evidence="1">Secreted</location>
    </subcellularLocation>
</comment>
<reference evidence="7 8" key="1">
    <citation type="submission" date="2021-02" db="EMBL/GenBank/DDBJ databases">
        <title>Variation within the Batrachochytrium salamandrivorans European outbreak.</title>
        <authorList>
            <person name="Kelly M."/>
            <person name="Pasmans F."/>
            <person name="Shea T.P."/>
            <person name="Munoz J.F."/>
            <person name="Carranza S."/>
            <person name="Cuomo C.A."/>
            <person name="Martel A."/>
        </authorList>
    </citation>
    <scope>NUCLEOTIDE SEQUENCE [LARGE SCALE GENOMIC DNA]</scope>
    <source>
        <strain evidence="7 8">AMFP18/2</strain>
    </source>
</reference>
<comment type="similarity">
    <text evidence="4">Belongs to the EXORDIUM family.</text>
</comment>
<feature type="chain" id="PRO_5045476733" description="Phosphate-induced protein 1 conserved region-domain-containing protein" evidence="6">
    <location>
        <begin position="18"/>
        <end position="392"/>
    </location>
</feature>
<evidence type="ECO:0000256" key="6">
    <source>
        <dbReference type="SAM" id="SignalP"/>
    </source>
</evidence>
<keyword evidence="8" id="KW-1185">Reference proteome</keyword>
<evidence type="ECO:0000256" key="1">
    <source>
        <dbReference type="ARBA" id="ARBA00004613"/>
    </source>
</evidence>
<feature type="signal peptide" evidence="6">
    <location>
        <begin position="1"/>
        <end position="17"/>
    </location>
</feature>
<accession>A0ABQ8F592</accession>
<feature type="compositionally biased region" description="Low complexity" evidence="5">
    <location>
        <begin position="332"/>
        <end position="347"/>
    </location>
</feature>
<feature type="region of interest" description="Disordered" evidence="5">
    <location>
        <begin position="292"/>
        <end position="373"/>
    </location>
</feature>
<name>A0ABQ8F592_9FUNG</name>
<dbReference type="Pfam" id="PF04674">
    <property type="entry name" value="Phi_1"/>
    <property type="match status" value="1"/>
</dbReference>